<keyword evidence="2 8" id="KW-0812">Transmembrane</keyword>
<dbReference type="GO" id="GO:0019957">
    <property type="term" value="F:C-C chemokine binding"/>
    <property type="evidence" value="ECO:0007669"/>
    <property type="project" value="TreeGrafter"/>
</dbReference>
<dbReference type="InterPro" id="IPR017452">
    <property type="entry name" value="GPCR_Rhodpsn_7TM"/>
</dbReference>
<reference evidence="10" key="3">
    <citation type="submission" date="2025-09" db="UniProtKB">
        <authorList>
            <consortium name="Ensembl"/>
        </authorList>
    </citation>
    <scope>IDENTIFICATION</scope>
</reference>
<dbReference type="SUPFAM" id="SSF81321">
    <property type="entry name" value="Family A G protein-coupled receptor-like"/>
    <property type="match status" value="1"/>
</dbReference>
<keyword evidence="4" id="KW-0297">G-protein coupled receptor</keyword>
<dbReference type="PANTHER" id="PTHR10489:SF943">
    <property type="entry name" value="C-C CHEMOKINE RECEPTOR TYPE 6"/>
    <property type="match status" value="1"/>
</dbReference>
<organism evidence="10 11">
    <name type="scientific">Oncorhynchus tshawytscha</name>
    <name type="common">Chinook salmon</name>
    <name type="synonym">Salmo tshawytscha</name>
    <dbReference type="NCBI Taxonomy" id="74940"/>
    <lineage>
        <taxon>Eukaryota</taxon>
        <taxon>Metazoa</taxon>
        <taxon>Chordata</taxon>
        <taxon>Craniata</taxon>
        <taxon>Vertebrata</taxon>
        <taxon>Euteleostomi</taxon>
        <taxon>Actinopterygii</taxon>
        <taxon>Neopterygii</taxon>
        <taxon>Teleostei</taxon>
        <taxon>Protacanthopterygii</taxon>
        <taxon>Salmoniformes</taxon>
        <taxon>Salmonidae</taxon>
        <taxon>Salmoninae</taxon>
        <taxon>Oncorhynchus</taxon>
    </lineage>
</organism>
<name>A0AAZ3SRC6_ONCTS</name>
<dbReference type="GeneTree" id="ENSGT01030000234667"/>
<evidence type="ECO:0000256" key="1">
    <source>
        <dbReference type="ARBA" id="ARBA00004370"/>
    </source>
</evidence>
<sequence length="118" mass="13572">MEVHNATQTDEYDYYDPKDYTEGYPDESGTEYICNLNLNRDMELVIQTYVHSFICAFGLCGNALVIVTYAFYKKAKTMTDVYLLNVAVADLLFIVTLPLIIYNEKHDWSMGSVVCKVR</sequence>
<accession>A0AAZ3SRC6</accession>
<dbReference type="PROSITE" id="PS50262">
    <property type="entry name" value="G_PROTEIN_RECEP_F1_2"/>
    <property type="match status" value="1"/>
</dbReference>
<evidence type="ECO:0000313" key="11">
    <source>
        <dbReference type="Proteomes" id="UP000694402"/>
    </source>
</evidence>
<dbReference type="Ensembl" id="ENSOTST00005180780.1">
    <property type="protein sequence ID" value="ENSOTSP00005155543.1"/>
    <property type="gene ID" value="ENSOTSG00005074341.1"/>
</dbReference>
<dbReference type="Proteomes" id="UP000694402">
    <property type="component" value="Unassembled WGS sequence"/>
</dbReference>
<dbReference type="Pfam" id="PF00001">
    <property type="entry name" value="7tm_1"/>
    <property type="match status" value="1"/>
</dbReference>
<keyword evidence="6" id="KW-0675">Receptor</keyword>
<dbReference type="AlphaFoldDB" id="A0AAZ3SRC6"/>
<dbReference type="PRINTS" id="PR00237">
    <property type="entry name" value="GPCRRHODOPSN"/>
</dbReference>
<dbReference type="GO" id="GO:0009897">
    <property type="term" value="C:external side of plasma membrane"/>
    <property type="evidence" value="ECO:0007669"/>
    <property type="project" value="TreeGrafter"/>
</dbReference>
<protein>
    <recommendedName>
        <fullName evidence="9">G-protein coupled receptors family 1 profile domain-containing protein</fullName>
    </recommendedName>
</protein>
<dbReference type="GO" id="GO:0060326">
    <property type="term" value="P:cell chemotaxis"/>
    <property type="evidence" value="ECO:0007669"/>
    <property type="project" value="TreeGrafter"/>
</dbReference>
<dbReference type="GO" id="GO:0007204">
    <property type="term" value="P:positive regulation of cytosolic calcium ion concentration"/>
    <property type="evidence" value="ECO:0007669"/>
    <property type="project" value="TreeGrafter"/>
</dbReference>
<evidence type="ECO:0000256" key="7">
    <source>
        <dbReference type="ARBA" id="ARBA00023224"/>
    </source>
</evidence>
<evidence type="ECO:0000313" key="10">
    <source>
        <dbReference type="Ensembl" id="ENSOTSP00005155543.1"/>
    </source>
</evidence>
<reference evidence="11" key="1">
    <citation type="journal article" date="2018" name="PLoS ONE">
        <title>Chinook salmon (Oncorhynchus tshawytscha) genome and transcriptome.</title>
        <authorList>
            <person name="Christensen K.A."/>
            <person name="Leong J.S."/>
            <person name="Sakhrani D."/>
            <person name="Biagi C.A."/>
            <person name="Minkley D.R."/>
            <person name="Withler R.E."/>
            <person name="Rondeau E.B."/>
            <person name="Koop B.F."/>
            <person name="Devlin R.H."/>
        </authorList>
    </citation>
    <scope>NUCLEOTIDE SEQUENCE [LARGE SCALE GENOMIC DNA]</scope>
</reference>
<gene>
    <name evidence="10" type="primary">LOC112256540</name>
</gene>
<keyword evidence="11" id="KW-1185">Reference proteome</keyword>
<reference evidence="10" key="2">
    <citation type="submission" date="2025-08" db="UniProtKB">
        <authorList>
            <consortium name="Ensembl"/>
        </authorList>
    </citation>
    <scope>IDENTIFICATION</scope>
</reference>
<dbReference type="InterPro" id="IPR050119">
    <property type="entry name" value="CCR1-9-like"/>
</dbReference>
<dbReference type="GO" id="GO:0006955">
    <property type="term" value="P:immune response"/>
    <property type="evidence" value="ECO:0007669"/>
    <property type="project" value="TreeGrafter"/>
</dbReference>
<keyword evidence="7" id="KW-0807">Transducer</keyword>
<evidence type="ECO:0000256" key="5">
    <source>
        <dbReference type="ARBA" id="ARBA00023136"/>
    </source>
</evidence>
<keyword evidence="3 8" id="KW-1133">Transmembrane helix</keyword>
<dbReference type="Gene3D" id="1.20.1070.10">
    <property type="entry name" value="Rhodopsin 7-helix transmembrane proteins"/>
    <property type="match status" value="1"/>
</dbReference>
<dbReference type="InterPro" id="IPR000276">
    <property type="entry name" value="GPCR_Rhodpsn"/>
</dbReference>
<evidence type="ECO:0000256" key="2">
    <source>
        <dbReference type="ARBA" id="ARBA00022692"/>
    </source>
</evidence>
<dbReference type="PANTHER" id="PTHR10489">
    <property type="entry name" value="CELL ADHESION MOLECULE"/>
    <property type="match status" value="1"/>
</dbReference>
<evidence type="ECO:0000256" key="3">
    <source>
        <dbReference type="ARBA" id="ARBA00022989"/>
    </source>
</evidence>
<dbReference type="GO" id="GO:0016493">
    <property type="term" value="F:C-C chemokine receptor activity"/>
    <property type="evidence" value="ECO:0007669"/>
    <property type="project" value="TreeGrafter"/>
</dbReference>
<dbReference type="GO" id="GO:0019722">
    <property type="term" value="P:calcium-mediated signaling"/>
    <property type="evidence" value="ECO:0007669"/>
    <property type="project" value="TreeGrafter"/>
</dbReference>
<evidence type="ECO:0000259" key="9">
    <source>
        <dbReference type="PROSITE" id="PS50262"/>
    </source>
</evidence>
<keyword evidence="5 8" id="KW-0472">Membrane</keyword>
<evidence type="ECO:0000256" key="8">
    <source>
        <dbReference type="SAM" id="Phobius"/>
    </source>
</evidence>
<feature type="transmembrane region" description="Helical" evidence="8">
    <location>
        <begin position="49"/>
        <end position="72"/>
    </location>
</feature>
<feature type="transmembrane region" description="Helical" evidence="8">
    <location>
        <begin position="81"/>
        <end position="102"/>
    </location>
</feature>
<evidence type="ECO:0000256" key="4">
    <source>
        <dbReference type="ARBA" id="ARBA00023040"/>
    </source>
</evidence>
<proteinExistence type="predicted"/>
<feature type="domain" description="G-protein coupled receptors family 1 profile" evidence="9">
    <location>
        <begin position="61"/>
        <end position="118"/>
    </location>
</feature>
<evidence type="ECO:0000256" key="6">
    <source>
        <dbReference type="ARBA" id="ARBA00023170"/>
    </source>
</evidence>
<comment type="subcellular location">
    <subcellularLocation>
        <location evidence="1">Membrane</location>
    </subcellularLocation>
</comment>